<organism evidence="15">
    <name type="scientific">Capra hircus</name>
    <name type="common">Goat</name>
    <dbReference type="NCBI Taxonomy" id="9925"/>
    <lineage>
        <taxon>Eukaryota</taxon>
        <taxon>Metazoa</taxon>
        <taxon>Chordata</taxon>
        <taxon>Craniata</taxon>
        <taxon>Vertebrata</taxon>
        <taxon>Euteleostomi</taxon>
        <taxon>Mammalia</taxon>
        <taxon>Eutheria</taxon>
        <taxon>Laurasiatheria</taxon>
        <taxon>Artiodactyla</taxon>
        <taxon>Ruminantia</taxon>
        <taxon>Pecora</taxon>
        <taxon>Bovidae</taxon>
        <taxon>Caprinae</taxon>
        <taxon>Capra</taxon>
    </lineage>
</organism>
<dbReference type="FunFam" id="3.80.10.10:FF:000015">
    <property type="entry name" value="Leucine rich repeat containing 38"/>
    <property type="match status" value="1"/>
</dbReference>
<proteinExistence type="predicted"/>
<feature type="region of interest" description="Disordered" evidence="13">
    <location>
        <begin position="275"/>
        <end position="357"/>
    </location>
</feature>
<dbReference type="InterPro" id="IPR001611">
    <property type="entry name" value="Leu-rich_rpt"/>
</dbReference>
<keyword evidence="11" id="KW-1015">Disulfide bond</keyword>
<evidence type="ECO:0000256" key="12">
    <source>
        <dbReference type="ARBA" id="ARBA00023303"/>
    </source>
</evidence>
<dbReference type="GO" id="GO:0008076">
    <property type="term" value="C:voltage-gated potassium channel complex"/>
    <property type="evidence" value="ECO:0007669"/>
    <property type="project" value="TreeGrafter"/>
</dbReference>
<dbReference type="PANTHER" id="PTHR46473:SF2">
    <property type="entry name" value="LEUCINE-RICH REPEAT-CONTAINING PROTEIN 26"/>
    <property type="match status" value="1"/>
</dbReference>
<evidence type="ECO:0008006" key="16">
    <source>
        <dbReference type="Google" id="ProtNLM"/>
    </source>
</evidence>
<feature type="chain" id="PRO_5034374056" description="LRRCT domain-containing protein" evidence="14">
    <location>
        <begin position="33"/>
        <end position="357"/>
    </location>
</feature>
<feature type="signal peptide" evidence="14">
    <location>
        <begin position="1"/>
        <end position="32"/>
    </location>
</feature>
<dbReference type="InterPro" id="IPR051432">
    <property type="entry name" value="KCNMA1_auxiliary"/>
</dbReference>
<evidence type="ECO:0000256" key="7">
    <source>
        <dbReference type="ARBA" id="ARBA00022737"/>
    </source>
</evidence>
<evidence type="ECO:0000256" key="8">
    <source>
        <dbReference type="ARBA" id="ARBA00022989"/>
    </source>
</evidence>
<evidence type="ECO:0000313" key="15">
    <source>
        <dbReference type="Ensembl" id="ENSCHIP00010044715.1"/>
    </source>
</evidence>
<dbReference type="InterPro" id="IPR032675">
    <property type="entry name" value="LRR_dom_sf"/>
</dbReference>
<comment type="subcellular location">
    <subcellularLocation>
        <location evidence="1">Cell membrane</location>
        <topology evidence="1">Single-pass membrane protein</topology>
    </subcellularLocation>
</comment>
<dbReference type="AlphaFoldDB" id="A0A8C2SKD1"/>
<evidence type="ECO:0000256" key="5">
    <source>
        <dbReference type="ARBA" id="ARBA00022692"/>
    </source>
</evidence>
<evidence type="ECO:0000256" key="4">
    <source>
        <dbReference type="ARBA" id="ARBA00022614"/>
    </source>
</evidence>
<evidence type="ECO:0000256" key="9">
    <source>
        <dbReference type="ARBA" id="ARBA00023065"/>
    </source>
</evidence>
<keyword evidence="6 14" id="KW-0732">Signal</keyword>
<dbReference type="GO" id="GO:0005249">
    <property type="term" value="F:voltage-gated potassium channel activity"/>
    <property type="evidence" value="ECO:0007669"/>
    <property type="project" value="TreeGrafter"/>
</dbReference>
<feature type="compositionally biased region" description="Pro residues" evidence="13">
    <location>
        <begin position="300"/>
        <end position="309"/>
    </location>
</feature>
<evidence type="ECO:0000256" key="6">
    <source>
        <dbReference type="ARBA" id="ARBA00022729"/>
    </source>
</evidence>
<evidence type="ECO:0000256" key="3">
    <source>
        <dbReference type="ARBA" id="ARBA00022475"/>
    </source>
</evidence>
<evidence type="ECO:0000256" key="14">
    <source>
        <dbReference type="SAM" id="SignalP"/>
    </source>
</evidence>
<reference evidence="15" key="2">
    <citation type="submission" date="2025-08" db="UniProtKB">
        <authorList>
            <consortium name="Ensembl"/>
        </authorList>
    </citation>
    <scope>IDENTIFICATION</scope>
</reference>
<name>A0A8C2SKD1_CAPHI</name>
<evidence type="ECO:0000256" key="13">
    <source>
        <dbReference type="SAM" id="MobiDB-lite"/>
    </source>
</evidence>
<evidence type="ECO:0000256" key="11">
    <source>
        <dbReference type="ARBA" id="ARBA00023157"/>
    </source>
</evidence>
<evidence type="ECO:0000256" key="10">
    <source>
        <dbReference type="ARBA" id="ARBA00023136"/>
    </source>
</evidence>
<keyword evidence="10" id="KW-0472">Membrane</keyword>
<keyword evidence="9" id="KW-0406">Ion transport</keyword>
<protein>
    <recommendedName>
        <fullName evidence="16">LRRCT domain-containing protein</fullName>
    </recommendedName>
</protein>
<sequence>MRSPSFPSWGPPPPPPPPLQLLLLLLPWPVWTQAPAAAASWGTPGALDCPEACVCAPGGQANCSGRALPAVPGGLNRRVRVLLLNHNRVHALPPGAFVDAGALLRLDLRENGLRWVHARAFWGLGALEQLDLSANQLEGLLPGTFAPLRALRALSLAENRLARLEPAALGALPLLRALSLQDNDLPALPSGLLAGLPALNTLRLRGNPWTCGCALRPLCAWLRGHPRHAPGAVLAHADAETRAEEELARGHQVALLRGLELQHRRVPDEGVQLAAGRGGVTGATPPRGPGSPRAFLLPAGDPPSVPSPWLPHGRDTECGCGRPQPVQPSLHSRPARPARPALTRRARPGWPRPLPPR</sequence>
<dbReference type="PRINTS" id="PR00019">
    <property type="entry name" value="LEURICHRPT"/>
</dbReference>
<keyword evidence="7" id="KW-0677">Repeat</keyword>
<dbReference type="GO" id="GO:0099104">
    <property type="term" value="F:potassium channel activator activity"/>
    <property type="evidence" value="ECO:0007669"/>
    <property type="project" value="TreeGrafter"/>
</dbReference>
<keyword evidence="2" id="KW-0813">Transport</keyword>
<keyword evidence="12" id="KW-0407">Ion channel</keyword>
<dbReference type="GO" id="GO:0044325">
    <property type="term" value="F:transmembrane transporter binding"/>
    <property type="evidence" value="ECO:0007669"/>
    <property type="project" value="TreeGrafter"/>
</dbReference>
<evidence type="ECO:0000256" key="2">
    <source>
        <dbReference type="ARBA" id="ARBA00022448"/>
    </source>
</evidence>
<dbReference type="Ensembl" id="ENSCHIT00010062039.1">
    <property type="protein sequence ID" value="ENSCHIP00010044715.1"/>
    <property type="gene ID" value="ENSCHIG00010032431.1"/>
</dbReference>
<dbReference type="InterPro" id="IPR003591">
    <property type="entry name" value="Leu-rich_rpt_typical-subtyp"/>
</dbReference>
<accession>A0A8C2SKD1</accession>
<dbReference type="SUPFAM" id="SSF52058">
    <property type="entry name" value="L domain-like"/>
    <property type="match status" value="1"/>
</dbReference>
<reference evidence="15" key="1">
    <citation type="submission" date="2019-03" db="EMBL/GenBank/DDBJ databases">
        <title>Genome sequencing and reference-guided assembly of Black Bengal Goat (Capra hircus).</title>
        <authorList>
            <person name="Siddiki A.Z."/>
            <person name="Baten A."/>
            <person name="Billah M."/>
            <person name="Alam M.A.U."/>
            <person name="Shawrob K.S.M."/>
            <person name="Saha S."/>
            <person name="Chowdhury M."/>
            <person name="Rahman A.H."/>
            <person name="Stear M."/>
            <person name="Miah G."/>
            <person name="Das G.B."/>
            <person name="Hossain M.M."/>
            <person name="Kumkum M."/>
            <person name="Islam M.S."/>
            <person name="Mollah A.M."/>
            <person name="Ahsan A."/>
            <person name="Tusar F."/>
            <person name="Khan M.K.I."/>
        </authorList>
    </citation>
    <scope>NUCLEOTIDE SEQUENCE [LARGE SCALE GENOMIC DNA]</scope>
</reference>
<dbReference type="Gene3D" id="3.80.10.10">
    <property type="entry name" value="Ribonuclease Inhibitor"/>
    <property type="match status" value="1"/>
</dbReference>
<keyword evidence="8" id="KW-1133">Transmembrane helix</keyword>
<keyword evidence="5" id="KW-0812">Transmembrane</keyword>
<dbReference type="PANTHER" id="PTHR46473">
    <property type="entry name" value="GH08155P"/>
    <property type="match status" value="1"/>
</dbReference>
<dbReference type="SMART" id="SM00369">
    <property type="entry name" value="LRR_TYP"/>
    <property type="match status" value="5"/>
</dbReference>
<evidence type="ECO:0000256" key="1">
    <source>
        <dbReference type="ARBA" id="ARBA00004162"/>
    </source>
</evidence>
<dbReference type="Pfam" id="PF13855">
    <property type="entry name" value="LRR_8"/>
    <property type="match status" value="2"/>
</dbReference>
<keyword evidence="4" id="KW-0433">Leucine-rich repeat</keyword>
<keyword evidence="3" id="KW-1003">Cell membrane</keyword>